<dbReference type="AlphaFoldDB" id="A0A2C6KKK6"/>
<organism evidence="1 2">
    <name type="scientific">Cystoisospora suis</name>
    <dbReference type="NCBI Taxonomy" id="483139"/>
    <lineage>
        <taxon>Eukaryota</taxon>
        <taxon>Sar</taxon>
        <taxon>Alveolata</taxon>
        <taxon>Apicomplexa</taxon>
        <taxon>Conoidasida</taxon>
        <taxon>Coccidia</taxon>
        <taxon>Eucoccidiorida</taxon>
        <taxon>Eimeriorina</taxon>
        <taxon>Sarcocystidae</taxon>
        <taxon>Cystoisospora</taxon>
    </lineage>
</organism>
<accession>A0A2C6KKK6</accession>
<comment type="caution">
    <text evidence="1">The sequence shown here is derived from an EMBL/GenBank/DDBJ whole genome shotgun (WGS) entry which is preliminary data.</text>
</comment>
<reference evidence="1 2" key="1">
    <citation type="journal article" date="2017" name="Int. J. Parasitol.">
        <title>The genome of the protozoan parasite Cystoisospora suis and a reverse vaccinology approach to identify vaccine candidates.</title>
        <authorList>
            <person name="Palmieri N."/>
            <person name="Shrestha A."/>
            <person name="Ruttkowski B."/>
            <person name="Beck T."/>
            <person name="Vogl C."/>
            <person name="Tomley F."/>
            <person name="Blake D.P."/>
            <person name="Joachim A."/>
        </authorList>
    </citation>
    <scope>NUCLEOTIDE SEQUENCE [LARGE SCALE GENOMIC DNA]</scope>
    <source>
        <strain evidence="1 2">Wien I</strain>
    </source>
</reference>
<dbReference type="VEuPathDB" id="ToxoDB:CSUI_009227"/>
<sequence>MKQDRPPGRSFSCLYVLHKIRHRYPTCQLVTVMLESASPHVAAAARRQRITKC</sequence>
<protein>
    <submittedName>
        <fullName evidence="1">Uncharacterized protein</fullName>
    </submittedName>
</protein>
<evidence type="ECO:0000313" key="1">
    <source>
        <dbReference type="EMBL" id="PHJ16954.1"/>
    </source>
</evidence>
<keyword evidence="2" id="KW-1185">Reference proteome</keyword>
<dbReference type="EMBL" id="MIGC01005434">
    <property type="protein sequence ID" value="PHJ16954.1"/>
    <property type="molecule type" value="Genomic_DNA"/>
</dbReference>
<dbReference type="Proteomes" id="UP000221165">
    <property type="component" value="Unassembled WGS sequence"/>
</dbReference>
<evidence type="ECO:0000313" key="2">
    <source>
        <dbReference type="Proteomes" id="UP000221165"/>
    </source>
</evidence>
<dbReference type="GeneID" id="94432554"/>
<name>A0A2C6KKK6_9APIC</name>
<dbReference type="RefSeq" id="XP_067918679.1">
    <property type="nucleotide sequence ID" value="XM_068069343.1"/>
</dbReference>
<proteinExistence type="predicted"/>
<gene>
    <name evidence="1" type="ORF">CSUI_009227</name>
</gene>